<organism evidence="2 3">
    <name type="scientific">Streptomyces flavochromogenes</name>
    <dbReference type="NCBI Taxonomy" id="68199"/>
    <lineage>
        <taxon>Bacteria</taxon>
        <taxon>Bacillati</taxon>
        <taxon>Actinomycetota</taxon>
        <taxon>Actinomycetes</taxon>
        <taxon>Kitasatosporales</taxon>
        <taxon>Streptomycetaceae</taxon>
        <taxon>Streptomyces</taxon>
    </lineage>
</organism>
<evidence type="ECO:0008006" key="4">
    <source>
        <dbReference type="Google" id="ProtNLM"/>
    </source>
</evidence>
<dbReference type="Proteomes" id="UP001602370">
    <property type="component" value="Unassembled WGS sequence"/>
</dbReference>
<reference evidence="2 3" key="1">
    <citation type="submission" date="2024-10" db="EMBL/GenBank/DDBJ databases">
        <title>The Natural Products Discovery Center: Release of the First 8490 Sequenced Strains for Exploring Actinobacteria Biosynthetic Diversity.</title>
        <authorList>
            <person name="Kalkreuter E."/>
            <person name="Kautsar S.A."/>
            <person name="Yang D."/>
            <person name="Bader C.D."/>
            <person name="Teijaro C.N."/>
            <person name="Fluegel L."/>
            <person name="Davis C.M."/>
            <person name="Simpson J.R."/>
            <person name="Lauterbach L."/>
            <person name="Steele A.D."/>
            <person name="Gui C."/>
            <person name="Meng S."/>
            <person name="Li G."/>
            <person name="Viehrig K."/>
            <person name="Ye F."/>
            <person name="Su P."/>
            <person name="Kiefer A.F."/>
            <person name="Nichols A."/>
            <person name="Cepeda A.J."/>
            <person name="Yan W."/>
            <person name="Fan B."/>
            <person name="Jiang Y."/>
            <person name="Adhikari A."/>
            <person name="Zheng C.-J."/>
            <person name="Schuster L."/>
            <person name="Cowan T.M."/>
            <person name="Smanski M.J."/>
            <person name="Chevrette M.G."/>
            <person name="De Carvalho L.P.S."/>
            <person name="Shen B."/>
        </authorList>
    </citation>
    <scope>NUCLEOTIDE SEQUENCE [LARGE SCALE GENOMIC DNA]</scope>
    <source>
        <strain evidence="2 3">NPDC012605</strain>
    </source>
</reference>
<evidence type="ECO:0000256" key="1">
    <source>
        <dbReference type="SAM" id="SignalP"/>
    </source>
</evidence>
<feature type="signal peptide" evidence="1">
    <location>
        <begin position="1"/>
        <end position="28"/>
    </location>
</feature>
<accession>A0ABW6XYL3</accession>
<evidence type="ECO:0000313" key="3">
    <source>
        <dbReference type="Proteomes" id="UP001602370"/>
    </source>
</evidence>
<name>A0ABW6XYL3_9ACTN</name>
<keyword evidence="1" id="KW-0732">Signal</keyword>
<dbReference type="RefSeq" id="WP_030317674.1">
    <property type="nucleotide sequence ID" value="NZ_JBIBDZ010000011.1"/>
</dbReference>
<comment type="caution">
    <text evidence="2">The sequence shown here is derived from an EMBL/GenBank/DDBJ whole genome shotgun (WGS) entry which is preliminary data.</text>
</comment>
<dbReference type="EMBL" id="JBIBDZ010000011">
    <property type="protein sequence ID" value="MFF5922599.1"/>
    <property type="molecule type" value="Genomic_DNA"/>
</dbReference>
<protein>
    <recommendedName>
        <fullName evidence="4">Secreted protein</fullName>
    </recommendedName>
</protein>
<evidence type="ECO:0000313" key="2">
    <source>
        <dbReference type="EMBL" id="MFF5922599.1"/>
    </source>
</evidence>
<proteinExistence type="predicted"/>
<keyword evidence="3" id="KW-1185">Reference proteome</keyword>
<feature type="chain" id="PRO_5046677054" description="Secreted protein" evidence="1">
    <location>
        <begin position="29"/>
        <end position="102"/>
    </location>
</feature>
<sequence>MRNTLRAAATTAALTVAVTLGFGGAAQAAPPTSTTAVTVTSTTAGLTTTPTAARYRWIWAARTNIVSCHVYGIYYVRSGAALNYACVPYSLWATYLRLLVRY</sequence>
<gene>
    <name evidence="2" type="ORF">ACFY8C_30340</name>
</gene>